<dbReference type="EC" id="3.1.21.4" evidence="1"/>
<keyword evidence="1" id="KW-0378">Hydrolase</keyword>
<dbReference type="InterPro" id="IPR019068">
    <property type="entry name" value="Restrct_endonuc_II_MjaI"/>
</dbReference>
<dbReference type="Proteomes" id="UP000066042">
    <property type="component" value="Chromosome"/>
</dbReference>
<evidence type="ECO:0000313" key="2">
    <source>
        <dbReference type="Proteomes" id="UP000066042"/>
    </source>
</evidence>
<dbReference type="GO" id="GO:0009036">
    <property type="term" value="F:type II site-specific deoxyribonuclease activity"/>
    <property type="evidence" value="ECO:0007669"/>
    <property type="project" value="UniProtKB-EC"/>
</dbReference>
<dbReference type="EMBL" id="CP013050">
    <property type="protein sequence ID" value="ALM76167.1"/>
    <property type="molecule type" value="Genomic_DNA"/>
</dbReference>
<proteinExistence type="predicted"/>
<dbReference type="REBASE" id="131877">
    <property type="entry name" value="TbaCH5ORF2270P"/>
</dbReference>
<evidence type="ECO:0000313" key="1">
    <source>
        <dbReference type="EMBL" id="ALM76167.1"/>
    </source>
</evidence>
<dbReference type="GO" id="GO:0009307">
    <property type="term" value="P:DNA restriction-modification system"/>
    <property type="evidence" value="ECO:0007669"/>
    <property type="project" value="InterPro"/>
</dbReference>
<dbReference type="AlphaFoldDB" id="A0A0S1XEG3"/>
<protein>
    <submittedName>
        <fullName evidence="1">Type-2 restriction enzyme</fullName>
        <ecNumber evidence="1">3.1.21.4</ecNumber>
    </submittedName>
</protein>
<organism evidence="1 2">
    <name type="scientific">Thermococcus barophilus</name>
    <dbReference type="NCBI Taxonomy" id="55802"/>
    <lineage>
        <taxon>Archaea</taxon>
        <taxon>Methanobacteriati</taxon>
        <taxon>Methanobacteriota</taxon>
        <taxon>Thermococci</taxon>
        <taxon>Thermococcales</taxon>
        <taxon>Thermococcaceae</taxon>
        <taxon>Thermococcus</taxon>
    </lineage>
</organism>
<dbReference type="Pfam" id="PF09568">
    <property type="entry name" value="RE_MjaI"/>
    <property type="match status" value="1"/>
</dbReference>
<dbReference type="PATRIC" id="fig|55802.8.peg.2251"/>
<accession>A0A0S1XEG3</accession>
<dbReference type="STRING" id="55802.TBCH5v1_2271"/>
<reference evidence="1 2" key="1">
    <citation type="journal article" date="2016" name="Genome Announc.">
        <title>Complete genome sequence of the hyperthermophilic and piezophilic archaeon Thermococcus barophilus Ch5, capable of growth at the expense of hydrogenogenesis from carbon monoxide and formate.</title>
        <authorList>
            <person name="Oger P."/>
            <person name="Sokolova T.G."/>
            <person name="Kozhevnikova D.A."/>
            <person name="Taranov E.A."/>
            <person name="Vannier P."/>
            <person name="Lee H.S."/>
            <person name="Kwon K.K."/>
            <person name="Kang S.G."/>
            <person name="Lee J.H."/>
            <person name="Bonch-Osmolovskaya E.A."/>
            <person name="Lebedinsky A.V."/>
        </authorList>
    </citation>
    <scope>NUCLEOTIDE SEQUENCE [LARGE SCALE GENOMIC DNA]</scope>
    <source>
        <strain evidence="2">Ch5</strain>
    </source>
</reference>
<dbReference type="GO" id="GO:0003677">
    <property type="term" value="F:DNA binding"/>
    <property type="evidence" value="ECO:0007669"/>
    <property type="project" value="InterPro"/>
</dbReference>
<gene>
    <name evidence="1" type="ORF">TBCH5v1_2271</name>
</gene>
<name>A0A0S1XEG3_THEBA</name>
<sequence length="218" mass="25508">MVTFMESHRGIIEITFEEERDPLKLPPKPELPKYSSQLINLANQFAQGTRPKVVGQTSELIREFRKNGGRTFEEWKEWYLKKYPKAIDEATRKIWDMLGKFKEALEHLNEEDVRKWVEDLVLVKTYEGLMLQEAILKKVAEEVGAGYRLATPEEESKGIDGIIILKNREISVSIKPKTYVMQEKHLPEELKGYLIVYEKKKNKIVIDYSRLLIALQEI</sequence>